<sequence>MEEEYEMQRSWAQDEDKLTFIVLDRAQPDTPGTGSHGGGMAGDVNLFFTLDEEEGGRQAAEIEVMVAEQGSRGKGIAKEALRALMAYASRELGVKRFVAKIHEVNQPSRKLFEGLGFEEFKRAACFGEVHYQLLTDKAASWLTPLQEGLRIEKYEDK</sequence>
<dbReference type="Pfam" id="PF13302">
    <property type="entry name" value="Acetyltransf_3"/>
    <property type="match status" value="1"/>
</dbReference>
<evidence type="ECO:0000256" key="2">
    <source>
        <dbReference type="ARBA" id="ARBA00022679"/>
    </source>
</evidence>
<dbReference type="PROSITE" id="PS51186">
    <property type="entry name" value="GNAT"/>
    <property type="match status" value="1"/>
</dbReference>
<evidence type="ECO:0000313" key="5">
    <source>
        <dbReference type="EMBL" id="KAG2448307.1"/>
    </source>
</evidence>
<proteinExistence type="inferred from homology"/>
<keyword evidence="3" id="KW-0012">Acyltransferase</keyword>
<organism evidence="5 6">
    <name type="scientific">Chlamydomonas schloesseri</name>
    <dbReference type="NCBI Taxonomy" id="2026947"/>
    <lineage>
        <taxon>Eukaryota</taxon>
        <taxon>Viridiplantae</taxon>
        <taxon>Chlorophyta</taxon>
        <taxon>core chlorophytes</taxon>
        <taxon>Chlorophyceae</taxon>
        <taxon>CS clade</taxon>
        <taxon>Chlamydomonadales</taxon>
        <taxon>Chlamydomonadaceae</taxon>
        <taxon>Chlamydomonas</taxon>
    </lineage>
</organism>
<dbReference type="OrthoDB" id="5043642at2759"/>
<evidence type="ECO:0000259" key="4">
    <source>
        <dbReference type="PROSITE" id="PS51186"/>
    </source>
</evidence>
<name>A0A835WJ30_9CHLO</name>
<dbReference type="PANTHER" id="PTHR13256:SF16">
    <property type="entry name" value="ALPHA_BETA-TUBULIN-N-ACETYLTRANSFERASE 9"/>
    <property type="match status" value="1"/>
</dbReference>
<dbReference type="InterPro" id="IPR039135">
    <property type="entry name" value="NAT9-like"/>
</dbReference>
<dbReference type="SUPFAM" id="SSF55729">
    <property type="entry name" value="Acyl-CoA N-acyltransferases (Nat)"/>
    <property type="match status" value="1"/>
</dbReference>
<reference evidence="5" key="1">
    <citation type="journal article" date="2020" name="bioRxiv">
        <title>Comparative genomics of Chlamydomonas.</title>
        <authorList>
            <person name="Craig R.J."/>
            <person name="Hasan A.R."/>
            <person name="Ness R.W."/>
            <person name="Keightley P.D."/>
        </authorList>
    </citation>
    <scope>NUCLEOTIDE SEQUENCE</scope>
    <source>
        <strain evidence="5">CCAP 11/173</strain>
    </source>
</reference>
<comment type="similarity">
    <text evidence="1">Belongs to the acetyltransferase family. GNAT subfamily.</text>
</comment>
<evidence type="ECO:0000256" key="3">
    <source>
        <dbReference type="ARBA" id="ARBA00023315"/>
    </source>
</evidence>
<dbReference type="PANTHER" id="PTHR13256">
    <property type="entry name" value="N-ACETYLTRANSFERASE 9"/>
    <property type="match status" value="1"/>
</dbReference>
<dbReference type="Gene3D" id="3.40.630.30">
    <property type="match status" value="1"/>
</dbReference>
<dbReference type="InterPro" id="IPR016181">
    <property type="entry name" value="Acyl_CoA_acyltransferase"/>
</dbReference>
<dbReference type="EMBL" id="JAEHOD010000018">
    <property type="protein sequence ID" value="KAG2448307.1"/>
    <property type="molecule type" value="Genomic_DNA"/>
</dbReference>
<evidence type="ECO:0000313" key="6">
    <source>
        <dbReference type="Proteomes" id="UP000613740"/>
    </source>
</evidence>
<keyword evidence="2" id="KW-0808">Transferase</keyword>
<dbReference type="InterPro" id="IPR000182">
    <property type="entry name" value="GNAT_dom"/>
</dbReference>
<dbReference type="Proteomes" id="UP000613740">
    <property type="component" value="Unassembled WGS sequence"/>
</dbReference>
<feature type="domain" description="N-acetyltransferase" evidence="4">
    <location>
        <begin position="1"/>
        <end position="136"/>
    </location>
</feature>
<comment type="caution">
    <text evidence="5">The sequence shown here is derived from an EMBL/GenBank/DDBJ whole genome shotgun (WGS) entry which is preliminary data.</text>
</comment>
<protein>
    <recommendedName>
        <fullName evidence="4">N-acetyltransferase domain-containing protein</fullName>
    </recommendedName>
</protein>
<dbReference type="GO" id="GO:0008080">
    <property type="term" value="F:N-acetyltransferase activity"/>
    <property type="evidence" value="ECO:0007669"/>
    <property type="project" value="InterPro"/>
</dbReference>
<dbReference type="AlphaFoldDB" id="A0A835WJ30"/>
<evidence type="ECO:0000256" key="1">
    <source>
        <dbReference type="ARBA" id="ARBA00009342"/>
    </source>
</evidence>
<keyword evidence="6" id="KW-1185">Reference proteome</keyword>
<dbReference type="CDD" id="cd04301">
    <property type="entry name" value="NAT_SF"/>
    <property type="match status" value="1"/>
</dbReference>
<gene>
    <name evidence="5" type="ORF">HYH02_006891</name>
</gene>
<accession>A0A835WJ30</accession>